<dbReference type="Proteomes" id="UP001054252">
    <property type="component" value="Unassembled WGS sequence"/>
</dbReference>
<name>A0AAV5MEQ2_9ROSI</name>
<keyword evidence="3" id="KW-1185">Reference proteome</keyword>
<dbReference type="AlphaFoldDB" id="A0AAV5MEQ2"/>
<evidence type="ECO:0000313" key="3">
    <source>
        <dbReference type="Proteomes" id="UP001054252"/>
    </source>
</evidence>
<accession>A0AAV5MEQ2</accession>
<feature type="compositionally biased region" description="Basic and acidic residues" evidence="1">
    <location>
        <begin position="15"/>
        <end position="39"/>
    </location>
</feature>
<comment type="caution">
    <text evidence="2">The sequence shown here is derived from an EMBL/GenBank/DDBJ whole genome shotgun (WGS) entry which is preliminary data.</text>
</comment>
<reference evidence="2 3" key="1">
    <citation type="journal article" date="2021" name="Commun. Biol.">
        <title>The genome of Shorea leprosula (Dipterocarpaceae) highlights the ecological relevance of drought in aseasonal tropical rainforests.</title>
        <authorList>
            <person name="Ng K.K.S."/>
            <person name="Kobayashi M.J."/>
            <person name="Fawcett J.A."/>
            <person name="Hatakeyama M."/>
            <person name="Paape T."/>
            <person name="Ng C.H."/>
            <person name="Ang C.C."/>
            <person name="Tnah L.H."/>
            <person name="Lee C.T."/>
            <person name="Nishiyama T."/>
            <person name="Sese J."/>
            <person name="O'Brien M.J."/>
            <person name="Copetti D."/>
            <person name="Mohd Noor M.I."/>
            <person name="Ong R.C."/>
            <person name="Putra M."/>
            <person name="Sireger I.Z."/>
            <person name="Indrioko S."/>
            <person name="Kosugi Y."/>
            <person name="Izuno A."/>
            <person name="Isagi Y."/>
            <person name="Lee S.L."/>
            <person name="Shimizu K.K."/>
        </authorList>
    </citation>
    <scope>NUCLEOTIDE SEQUENCE [LARGE SCALE GENOMIC DNA]</scope>
    <source>
        <strain evidence="2">214</strain>
    </source>
</reference>
<gene>
    <name evidence="2" type="ORF">SLEP1_g53917</name>
</gene>
<evidence type="ECO:0000256" key="1">
    <source>
        <dbReference type="SAM" id="MobiDB-lite"/>
    </source>
</evidence>
<proteinExistence type="predicted"/>
<feature type="region of interest" description="Disordered" evidence="1">
    <location>
        <begin position="1"/>
        <end position="39"/>
    </location>
</feature>
<evidence type="ECO:0000313" key="2">
    <source>
        <dbReference type="EMBL" id="GKV46962.1"/>
    </source>
</evidence>
<dbReference type="EMBL" id="BPVZ01000219">
    <property type="protein sequence ID" value="GKV46962.1"/>
    <property type="molecule type" value="Genomic_DNA"/>
</dbReference>
<organism evidence="2 3">
    <name type="scientific">Rubroshorea leprosula</name>
    <dbReference type="NCBI Taxonomy" id="152421"/>
    <lineage>
        <taxon>Eukaryota</taxon>
        <taxon>Viridiplantae</taxon>
        <taxon>Streptophyta</taxon>
        <taxon>Embryophyta</taxon>
        <taxon>Tracheophyta</taxon>
        <taxon>Spermatophyta</taxon>
        <taxon>Magnoliopsida</taxon>
        <taxon>eudicotyledons</taxon>
        <taxon>Gunneridae</taxon>
        <taxon>Pentapetalae</taxon>
        <taxon>rosids</taxon>
        <taxon>malvids</taxon>
        <taxon>Malvales</taxon>
        <taxon>Dipterocarpaceae</taxon>
        <taxon>Rubroshorea</taxon>
    </lineage>
</organism>
<sequence>MTEAESTAKIRIAGRKKEEGRRMKGQRKTERRSESLVAENGREAGHAAALGFFSLYFKDFSLPLFCGRY</sequence>
<protein>
    <submittedName>
        <fullName evidence="2">Uncharacterized protein</fullName>
    </submittedName>
</protein>